<dbReference type="HAMAP" id="MF_01023">
    <property type="entry name" value="HisC_aminotrans_2"/>
    <property type="match status" value="1"/>
</dbReference>
<dbReference type="InterPro" id="IPR015421">
    <property type="entry name" value="PyrdxlP-dep_Trfase_major"/>
</dbReference>
<evidence type="ECO:0000256" key="4">
    <source>
        <dbReference type="ARBA" id="ARBA00022576"/>
    </source>
</evidence>
<dbReference type="Pfam" id="PF00155">
    <property type="entry name" value="Aminotran_1_2"/>
    <property type="match status" value="1"/>
</dbReference>
<dbReference type="EMBL" id="JASJEX010000001">
    <property type="protein sequence ID" value="MDJ1128770.1"/>
    <property type="molecule type" value="Genomic_DNA"/>
</dbReference>
<protein>
    <recommendedName>
        <fullName evidence="9">Histidinol-phosphate aminotransferase</fullName>
        <ecNumber evidence="9">2.6.1.9</ecNumber>
    </recommendedName>
    <alternativeName>
        <fullName evidence="9">Imidazole acetol-phosphate transaminase</fullName>
    </alternativeName>
</protein>
<dbReference type="NCBIfam" id="TIGR01141">
    <property type="entry name" value="hisC"/>
    <property type="match status" value="1"/>
</dbReference>
<evidence type="ECO:0000256" key="7">
    <source>
        <dbReference type="ARBA" id="ARBA00022898"/>
    </source>
</evidence>
<dbReference type="GO" id="GO:0004400">
    <property type="term" value="F:histidinol-phosphate transaminase activity"/>
    <property type="evidence" value="ECO:0007669"/>
    <property type="project" value="UniProtKB-EC"/>
</dbReference>
<keyword evidence="6 9" id="KW-0808">Transferase</keyword>
<name>A0ABT6ZI92_9ACTN</name>
<feature type="modified residue" description="N6-(pyridoxal phosphate)lysine" evidence="9">
    <location>
        <position position="219"/>
    </location>
</feature>
<dbReference type="SUPFAM" id="SSF53383">
    <property type="entry name" value="PLP-dependent transferases"/>
    <property type="match status" value="1"/>
</dbReference>
<dbReference type="InterPro" id="IPR015424">
    <property type="entry name" value="PyrdxlP-dep_Trfase"/>
</dbReference>
<proteinExistence type="inferred from homology"/>
<evidence type="ECO:0000256" key="8">
    <source>
        <dbReference type="ARBA" id="ARBA00023102"/>
    </source>
</evidence>
<comment type="pathway">
    <text evidence="9">Amino-acid biosynthesis; L-histidine biosynthesis; L-histidine from 5-phospho-alpha-D-ribose 1-diphosphate: step 7/9.</text>
</comment>
<comment type="subunit">
    <text evidence="3 9">Homodimer.</text>
</comment>
<reference evidence="11" key="1">
    <citation type="submission" date="2023-05" db="EMBL/GenBank/DDBJ databases">
        <title>[olsenella] sp. nov., isolated from a pig farm feces dump.</title>
        <authorList>
            <person name="Chang Y.-H."/>
        </authorList>
    </citation>
    <scope>NUCLEOTIDE SEQUENCE</scope>
    <source>
        <strain evidence="11">YH-ols2217</strain>
    </source>
</reference>
<keyword evidence="5 9" id="KW-0028">Amino-acid biosynthesis</keyword>
<dbReference type="RefSeq" id="WP_283712410.1">
    <property type="nucleotide sequence ID" value="NZ_JASJEW010000001.1"/>
</dbReference>
<evidence type="ECO:0000256" key="1">
    <source>
        <dbReference type="ARBA" id="ARBA00001933"/>
    </source>
</evidence>
<evidence type="ECO:0000313" key="12">
    <source>
        <dbReference type="Proteomes" id="UP001431693"/>
    </source>
</evidence>
<evidence type="ECO:0000256" key="3">
    <source>
        <dbReference type="ARBA" id="ARBA00011738"/>
    </source>
</evidence>
<dbReference type="InterPro" id="IPR005861">
    <property type="entry name" value="HisP_aminotrans"/>
</dbReference>
<comment type="catalytic activity">
    <reaction evidence="9">
        <text>L-histidinol phosphate + 2-oxoglutarate = 3-(imidazol-4-yl)-2-oxopropyl phosphate + L-glutamate</text>
        <dbReference type="Rhea" id="RHEA:23744"/>
        <dbReference type="ChEBI" id="CHEBI:16810"/>
        <dbReference type="ChEBI" id="CHEBI:29985"/>
        <dbReference type="ChEBI" id="CHEBI:57766"/>
        <dbReference type="ChEBI" id="CHEBI:57980"/>
        <dbReference type="EC" id="2.6.1.9"/>
    </reaction>
</comment>
<dbReference type="Proteomes" id="UP001431693">
    <property type="component" value="Unassembled WGS sequence"/>
</dbReference>
<evidence type="ECO:0000256" key="9">
    <source>
        <dbReference type="HAMAP-Rule" id="MF_01023"/>
    </source>
</evidence>
<organism evidence="11 12">
    <name type="scientific">Kribbibacterium absianum</name>
    <dbReference type="NCBI Taxonomy" id="3044210"/>
    <lineage>
        <taxon>Bacteria</taxon>
        <taxon>Bacillati</taxon>
        <taxon>Actinomycetota</taxon>
        <taxon>Coriobacteriia</taxon>
        <taxon>Coriobacteriales</taxon>
        <taxon>Kribbibacteriaceae</taxon>
        <taxon>Kribbibacterium</taxon>
    </lineage>
</organism>
<sequence length="362" mass="38686">MAGLSERMRQMVRPELKDFEPYDPAFVPCDINLSANENTWPAPAGLSAAVREALATVPLNRYPDPLANELRDAIAAWHGVERENVLVGDGGDELLFLLFLAFGGPGRVLVDCPPSFTVYGLYASMVGTTVEQVWRDPETMLPDLEALVDAGRRADLVAVTSPNNPTGDAIARGDIERLLDACPGLVLVDEAYGEFSEAGTALPLLRTHDNVVVLHTLSKAFGMAGVRLGYLLGPADVIDALSAVRQPYSVGVLPQAAALAAVEHRDDALAQVAAIREERERLRAGLLGLGLTVWPSDANFLLVRVPGAHEVRARLATDFSILVRDFSQAPGLADCLRITVGTPAEDDAVIRALAALVGKECP</sequence>
<evidence type="ECO:0000256" key="6">
    <source>
        <dbReference type="ARBA" id="ARBA00022679"/>
    </source>
</evidence>
<dbReference type="InterPro" id="IPR015422">
    <property type="entry name" value="PyrdxlP-dep_Trfase_small"/>
</dbReference>
<dbReference type="Gene3D" id="3.40.640.10">
    <property type="entry name" value="Type I PLP-dependent aspartate aminotransferase-like (Major domain)"/>
    <property type="match status" value="1"/>
</dbReference>
<evidence type="ECO:0000256" key="2">
    <source>
        <dbReference type="ARBA" id="ARBA00007970"/>
    </source>
</evidence>
<dbReference type="PANTHER" id="PTHR42885">
    <property type="entry name" value="HISTIDINOL-PHOSPHATE AMINOTRANSFERASE-RELATED"/>
    <property type="match status" value="1"/>
</dbReference>
<keyword evidence="7 9" id="KW-0663">Pyridoxal phosphate</keyword>
<keyword evidence="12" id="KW-1185">Reference proteome</keyword>
<comment type="similarity">
    <text evidence="2 9">Belongs to the class-II pyridoxal-phosphate-dependent aminotransferase family. Histidinol-phosphate aminotransferase subfamily.</text>
</comment>
<comment type="caution">
    <text evidence="11">The sequence shown here is derived from an EMBL/GenBank/DDBJ whole genome shotgun (WGS) entry which is preliminary data.</text>
</comment>
<dbReference type="EC" id="2.6.1.9" evidence="9"/>
<evidence type="ECO:0000313" key="11">
    <source>
        <dbReference type="EMBL" id="MDJ1128770.1"/>
    </source>
</evidence>
<keyword evidence="8 9" id="KW-0368">Histidine biosynthesis</keyword>
<dbReference type="CDD" id="cd00609">
    <property type="entry name" value="AAT_like"/>
    <property type="match status" value="1"/>
</dbReference>
<feature type="domain" description="Aminotransferase class I/classII large" evidence="10">
    <location>
        <begin position="31"/>
        <end position="353"/>
    </location>
</feature>
<comment type="cofactor">
    <cofactor evidence="1 9">
        <name>pyridoxal 5'-phosphate</name>
        <dbReference type="ChEBI" id="CHEBI:597326"/>
    </cofactor>
</comment>
<dbReference type="InterPro" id="IPR004839">
    <property type="entry name" value="Aminotransferase_I/II_large"/>
</dbReference>
<gene>
    <name evidence="9 11" type="primary">hisC</name>
    <name evidence="11" type="ORF">QJ043_01535</name>
</gene>
<evidence type="ECO:0000259" key="10">
    <source>
        <dbReference type="Pfam" id="PF00155"/>
    </source>
</evidence>
<dbReference type="PANTHER" id="PTHR42885:SF2">
    <property type="entry name" value="HISTIDINOL-PHOSPHATE AMINOTRANSFERASE"/>
    <property type="match status" value="1"/>
</dbReference>
<keyword evidence="4 9" id="KW-0032">Aminotransferase</keyword>
<dbReference type="PROSITE" id="PS00599">
    <property type="entry name" value="AA_TRANSFER_CLASS_2"/>
    <property type="match status" value="1"/>
</dbReference>
<evidence type="ECO:0000256" key="5">
    <source>
        <dbReference type="ARBA" id="ARBA00022605"/>
    </source>
</evidence>
<dbReference type="Gene3D" id="3.90.1150.10">
    <property type="entry name" value="Aspartate Aminotransferase, domain 1"/>
    <property type="match status" value="1"/>
</dbReference>
<dbReference type="InterPro" id="IPR001917">
    <property type="entry name" value="Aminotrans_II_pyridoxalP_BS"/>
</dbReference>
<accession>A0ABT6ZI92</accession>